<accession>V5RBC7</accession>
<dbReference type="EMBL" id="KF692088">
    <property type="protein sequence ID" value="AHB31619.1"/>
    <property type="molecule type" value="Genomic_DNA"/>
</dbReference>
<name>V5RBC7_9CAUD</name>
<protein>
    <recommendedName>
        <fullName evidence="3">Head-to-tail stopper</fullName>
    </recommendedName>
</protein>
<dbReference type="RefSeq" id="YP_008857879.1">
    <property type="nucleotide sequence ID" value="NC_022972.2"/>
</dbReference>
<dbReference type="Proteomes" id="UP000018644">
    <property type="component" value="Segment"/>
</dbReference>
<proteinExistence type="predicted"/>
<organism evidence="1 2">
    <name type="scientific">Arthrobacter phage vB_ArS-ArV2</name>
    <dbReference type="NCBI Taxonomy" id="1414742"/>
    <lineage>
        <taxon>Viruses</taxon>
        <taxon>Duplodnaviria</taxon>
        <taxon>Heunggongvirae</taxon>
        <taxon>Uroviricota</taxon>
        <taxon>Caudoviricetes</taxon>
        <taxon>Arvduovirus</taxon>
        <taxon>Arvduovirus ArV2</taxon>
    </lineage>
</organism>
<reference evidence="1 2" key="1">
    <citation type="journal article" date="2014" name="PLoS ONE">
        <title>Isolation and Characterization of vB_ArS-ArV2 - First Arthrobacter sp. Infecting Bacteriophage with Completely Sequenced Genome.</title>
        <authorList>
            <person name="Simoliunas E."/>
            <person name="Kaliniene L."/>
            <person name="Stasilo M."/>
            <person name="Truncaite L."/>
            <person name="Zajanckauskaite A."/>
            <person name="Staniulis J."/>
            <person name="Nainys J."/>
            <person name="Kaupinis A."/>
            <person name="Valius M."/>
            <person name="Meskys R."/>
        </authorList>
    </citation>
    <scope>NUCLEOTIDE SEQUENCE [LARGE SCALE GENOMIC DNA]</scope>
</reference>
<keyword evidence="2" id="KW-1185">Reference proteome</keyword>
<dbReference type="GeneID" id="17776869"/>
<gene>
    <name evidence="1" type="ORF">ArV2_gp08</name>
</gene>
<evidence type="ECO:0008006" key="3">
    <source>
        <dbReference type="Google" id="ProtNLM"/>
    </source>
</evidence>
<dbReference type="KEGG" id="vg:17776869"/>
<sequence>MMGVAYSLPGVDPGEGFLHRFPTAWRTTVTVLRAGGRDPKGNPMPTYEIEVPDCMIGPRATADPVDRSDVVDGKAVLYRGTGFTFLSTDRVRVPEGARMAGEWSVDGQPGEWPYGVELGLVRA</sequence>
<evidence type="ECO:0000313" key="1">
    <source>
        <dbReference type="EMBL" id="AHB31619.1"/>
    </source>
</evidence>
<evidence type="ECO:0000313" key="2">
    <source>
        <dbReference type="Proteomes" id="UP000018644"/>
    </source>
</evidence>